<evidence type="ECO:0000313" key="3">
    <source>
        <dbReference type="Proteomes" id="UP001066276"/>
    </source>
</evidence>
<dbReference type="EMBL" id="JANPWB010000011">
    <property type="protein sequence ID" value="KAJ1123300.1"/>
    <property type="molecule type" value="Genomic_DNA"/>
</dbReference>
<feature type="region of interest" description="Disordered" evidence="1">
    <location>
        <begin position="152"/>
        <end position="177"/>
    </location>
</feature>
<protein>
    <submittedName>
        <fullName evidence="2">Uncharacterized protein</fullName>
    </submittedName>
</protein>
<dbReference type="AlphaFoldDB" id="A0AAV7P4Y7"/>
<dbReference type="Proteomes" id="UP001066276">
    <property type="component" value="Chromosome 7"/>
</dbReference>
<keyword evidence="3" id="KW-1185">Reference proteome</keyword>
<accession>A0AAV7P4Y7</accession>
<proteinExistence type="predicted"/>
<gene>
    <name evidence="2" type="ORF">NDU88_001771</name>
</gene>
<name>A0AAV7P4Y7_PLEWA</name>
<evidence type="ECO:0000256" key="1">
    <source>
        <dbReference type="SAM" id="MobiDB-lite"/>
    </source>
</evidence>
<organism evidence="2 3">
    <name type="scientific">Pleurodeles waltl</name>
    <name type="common">Iberian ribbed newt</name>
    <dbReference type="NCBI Taxonomy" id="8319"/>
    <lineage>
        <taxon>Eukaryota</taxon>
        <taxon>Metazoa</taxon>
        <taxon>Chordata</taxon>
        <taxon>Craniata</taxon>
        <taxon>Vertebrata</taxon>
        <taxon>Euteleostomi</taxon>
        <taxon>Amphibia</taxon>
        <taxon>Batrachia</taxon>
        <taxon>Caudata</taxon>
        <taxon>Salamandroidea</taxon>
        <taxon>Salamandridae</taxon>
        <taxon>Pleurodelinae</taxon>
        <taxon>Pleurodeles</taxon>
    </lineage>
</organism>
<evidence type="ECO:0000313" key="2">
    <source>
        <dbReference type="EMBL" id="KAJ1123300.1"/>
    </source>
</evidence>
<sequence>MSKDLVQQVLDLLEEAGRQDLLVLAARPHARLVRRTAAGMSTAVAACLLLRSDADREVEVSPRGCSRTRRAASLGGSRQKITLLAVGDRVLRSGSLHAAKGDRREENAPHFVSGSVECYKRRGRASFNAQAEAVKGRGLVGRGDLRGRRVGQFLGKGLGNNTKRMRTGENKEEGDGDSLAQFDLFTPQLEGVSSCVRQGEVKEMEPQGAVMWDEEVQTVRTIDVGRDIVQREKGEVYGQHSFEREEGPESALVAALLEWSEDEDEWHCRPPRKYILEVVGLRRLLGNQQRKELHGQGCQAVVGCTRMRQVREESCQR</sequence>
<reference evidence="2" key="1">
    <citation type="journal article" date="2022" name="bioRxiv">
        <title>Sequencing and chromosome-scale assembly of the giantPleurodeles waltlgenome.</title>
        <authorList>
            <person name="Brown T."/>
            <person name="Elewa A."/>
            <person name="Iarovenko S."/>
            <person name="Subramanian E."/>
            <person name="Araus A.J."/>
            <person name="Petzold A."/>
            <person name="Susuki M."/>
            <person name="Suzuki K.-i.T."/>
            <person name="Hayashi T."/>
            <person name="Toyoda A."/>
            <person name="Oliveira C."/>
            <person name="Osipova E."/>
            <person name="Leigh N.D."/>
            <person name="Simon A."/>
            <person name="Yun M.H."/>
        </authorList>
    </citation>
    <scope>NUCLEOTIDE SEQUENCE</scope>
    <source>
        <strain evidence="2">20211129_DDA</strain>
        <tissue evidence="2">Liver</tissue>
    </source>
</reference>
<comment type="caution">
    <text evidence="2">The sequence shown here is derived from an EMBL/GenBank/DDBJ whole genome shotgun (WGS) entry which is preliminary data.</text>
</comment>